<proteinExistence type="predicted"/>
<name>A0AAD7PXX8_QUISA</name>
<reference evidence="1" key="1">
    <citation type="journal article" date="2023" name="Science">
        <title>Elucidation of the pathway for biosynthesis of saponin adjuvants from the soapbark tree.</title>
        <authorList>
            <person name="Reed J."/>
            <person name="Orme A."/>
            <person name="El-Demerdash A."/>
            <person name="Owen C."/>
            <person name="Martin L.B.B."/>
            <person name="Misra R.C."/>
            <person name="Kikuchi S."/>
            <person name="Rejzek M."/>
            <person name="Martin A.C."/>
            <person name="Harkess A."/>
            <person name="Leebens-Mack J."/>
            <person name="Louveau T."/>
            <person name="Stephenson M.J."/>
            <person name="Osbourn A."/>
        </authorList>
    </citation>
    <scope>NUCLEOTIDE SEQUENCE</scope>
    <source>
        <strain evidence="1">S10</strain>
    </source>
</reference>
<gene>
    <name evidence="1" type="ORF">O6P43_009257</name>
</gene>
<dbReference type="EMBL" id="JARAOO010000004">
    <property type="protein sequence ID" value="KAJ7971187.1"/>
    <property type="molecule type" value="Genomic_DNA"/>
</dbReference>
<protein>
    <submittedName>
        <fullName evidence="1">Histone acetyltransferase</fullName>
    </submittedName>
</protein>
<evidence type="ECO:0000313" key="1">
    <source>
        <dbReference type="EMBL" id="KAJ7971187.1"/>
    </source>
</evidence>
<dbReference type="Proteomes" id="UP001163823">
    <property type="component" value="Chromosome 4"/>
</dbReference>
<evidence type="ECO:0000313" key="2">
    <source>
        <dbReference type="Proteomes" id="UP001163823"/>
    </source>
</evidence>
<dbReference type="AlphaFoldDB" id="A0AAD7PXX8"/>
<organism evidence="1 2">
    <name type="scientific">Quillaja saponaria</name>
    <name type="common">Soap bark tree</name>
    <dbReference type="NCBI Taxonomy" id="32244"/>
    <lineage>
        <taxon>Eukaryota</taxon>
        <taxon>Viridiplantae</taxon>
        <taxon>Streptophyta</taxon>
        <taxon>Embryophyta</taxon>
        <taxon>Tracheophyta</taxon>
        <taxon>Spermatophyta</taxon>
        <taxon>Magnoliopsida</taxon>
        <taxon>eudicotyledons</taxon>
        <taxon>Gunneridae</taxon>
        <taxon>Pentapetalae</taxon>
        <taxon>rosids</taxon>
        <taxon>fabids</taxon>
        <taxon>Fabales</taxon>
        <taxon>Quillajaceae</taxon>
        <taxon>Quillaja</taxon>
    </lineage>
</organism>
<sequence length="191" mass="21684">MQGKGYIWGQELREITNQSLSNFPIFTQLGGIGLNHELTERQAGFLRDWRKHPRISFTRDLIRNKIAAILSSNSYEQAQQASDLVSFLENNLFMDAASEEEYVNQETLIQRLQTIILNKMCDTKCSQQEDSCLTSSHVTMPSLGSGHGCYNRDLPEPCFQSTDDGSIRSTKCPTGDTKQHRSIFLVKRVSF</sequence>
<comment type="caution">
    <text evidence="1">The sequence shown here is derived from an EMBL/GenBank/DDBJ whole genome shotgun (WGS) entry which is preliminary data.</text>
</comment>
<dbReference type="KEGG" id="qsa:O6P43_009257"/>
<keyword evidence="2" id="KW-1185">Reference proteome</keyword>
<accession>A0AAD7PXX8</accession>